<gene>
    <name evidence="1" type="ORF">DQ393_17030</name>
</gene>
<comment type="caution">
    <text evidence="1">The sequence shown here is derived from an EMBL/GenBank/DDBJ whole genome shotgun (WGS) entry which is preliminary data.</text>
</comment>
<dbReference type="Proteomes" id="UP000251205">
    <property type="component" value="Unassembled WGS sequence"/>
</dbReference>
<reference evidence="1 2" key="1">
    <citation type="submission" date="2018-06" db="EMBL/GenBank/DDBJ databases">
        <title>Whole Genome Sequence of an efficient microsymbiont, Rhizobium tropici.</title>
        <authorList>
            <person name="Srinivasan R."/>
            <person name="Singh H.V."/>
            <person name="Srivastava R."/>
            <person name="Kumari B."/>
            <person name="Radhakrishna A."/>
        </authorList>
    </citation>
    <scope>NUCLEOTIDE SEQUENCE [LARGE SCALE GENOMIC DNA]</scope>
    <source>
        <strain evidence="1 2">IGFRI Rhizo-19</strain>
    </source>
</reference>
<accession>A0A329YE16</accession>
<dbReference type="RefSeq" id="WP_112342927.1">
    <property type="nucleotide sequence ID" value="NZ_QMKK01000042.1"/>
</dbReference>
<dbReference type="EMBL" id="QMKK01000042">
    <property type="protein sequence ID" value="RAX40324.1"/>
    <property type="molecule type" value="Genomic_DNA"/>
</dbReference>
<evidence type="ECO:0000313" key="2">
    <source>
        <dbReference type="Proteomes" id="UP000251205"/>
    </source>
</evidence>
<dbReference type="AlphaFoldDB" id="A0A329YE16"/>
<name>A0A329YE16_RHITR</name>
<evidence type="ECO:0000313" key="1">
    <source>
        <dbReference type="EMBL" id="RAX40324.1"/>
    </source>
</evidence>
<protein>
    <submittedName>
        <fullName evidence="1">Uncharacterized protein</fullName>
    </submittedName>
</protein>
<organism evidence="1 2">
    <name type="scientific">Rhizobium tropici</name>
    <dbReference type="NCBI Taxonomy" id="398"/>
    <lineage>
        <taxon>Bacteria</taxon>
        <taxon>Pseudomonadati</taxon>
        <taxon>Pseudomonadota</taxon>
        <taxon>Alphaproteobacteria</taxon>
        <taxon>Hyphomicrobiales</taxon>
        <taxon>Rhizobiaceae</taxon>
        <taxon>Rhizobium/Agrobacterium group</taxon>
        <taxon>Rhizobium</taxon>
    </lineage>
</organism>
<sequence length="60" mass="7210">MSLHISITPPGDQHFNERKESKLLKWFEPTTFPEIYLTWSDEQRRRLFALEDDGLWASMN</sequence>
<proteinExistence type="predicted"/>